<evidence type="ECO:0000313" key="3">
    <source>
        <dbReference type="EMBL" id="TVO77759.1"/>
    </source>
</evidence>
<accession>A0A557SK16</accession>
<evidence type="ECO:0000256" key="1">
    <source>
        <dbReference type="SAM" id="Phobius"/>
    </source>
</evidence>
<feature type="transmembrane region" description="Helical" evidence="1">
    <location>
        <begin position="6"/>
        <end position="27"/>
    </location>
</feature>
<organism evidence="3 4">
    <name type="scientific">Sedimenticola selenatireducens</name>
    <dbReference type="NCBI Taxonomy" id="191960"/>
    <lineage>
        <taxon>Bacteria</taxon>
        <taxon>Pseudomonadati</taxon>
        <taxon>Pseudomonadota</taxon>
        <taxon>Gammaproteobacteria</taxon>
        <taxon>Chromatiales</taxon>
        <taxon>Sedimenticolaceae</taxon>
        <taxon>Sedimenticola</taxon>
    </lineage>
</organism>
<dbReference type="OrthoDB" id="48047at2"/>
<comment type="caution">
    <text evidence="3">The sequence shown here is derived from an EMBL/GenBank/DDBJ whole genome shotgun (WGS) entry which is preliminary data.</text>
</comment>
<keyword evidence="1" id="KW-0472">Membrane</keyword>
<protein>
    <submittedName>
        <fullName evidence="3">SHOCT domain-containing protein</fullName>
    </submittedName>
</protein>
<dbReference type="EMBL" id="VMNH01000004">
    <property type="protein sequence ID" value="TVO77759.1"/>
    <property type="molecule type" value="Genomic_DNA"/>
</dbReference>
<dbReference type="Proteomes" id="UP000316649">
    <property type="component" value="Unassembled WGS sequence"/>
</dbReference>
<evidence type="ECO:0000259" key="2">
    <source>
        <dbReference type="Pfam" id="PF09851"/>
    </source>
</evidence>
<name>A0A557SK16_9GAMM</name>
<gene>
    <name evidence="3" type="ORF">FHP88_02870</name>
</gene>
<dbReference type="RefSeq" id="WP_144357483.1">
    <property type="nucleotide sequence ID" value="NZ_VMNH01000004.1"/>
</dbReference>
<feature type="domain" description="SHOCT" evidence="2">
    <location>
        <begin position="42"/>
        <end position="66"/>
    </location>
</feature>
<keyword evidence="1" id="KW-1133">Transmembrane helix</keyword>
<evidence type="ECO:0000313" key="4">
    <source>
        <dbReference type="Proteomes" id="UP000316649"/>
    </source>
</evidence>
<keyword evidence="1" id="KW-0812">Transmembrane</keyword>
<proteinExistence type="predicted"/>
<dbReference type="AlphaFoldDB" id="A0A557SK16"/>
<sequence length="69" mass="8132">MIEDQLLKVAAGLAFIVPGIFFLRWWLNRSTGSPEEWAEYHIRILQQKHASGEIDDETYQTRLKELQDE</sequence>
<keyword evidence="4" id="KW-1185">Reference proteome</keyword>
<dbReference type="InterPro" id="IPR018649">
    <property type="entry name" value="SHOCT"/>
</dbReference>
<reference evidence="3 4" key="1">
    <citation type="submission" date="2019-07" db="EMBL/GenBank/DDBJ databases">
        <title>The pathways for chlorine oxyanion respiration interact through the shared metabolite chlorate.</title>
        <authorList>
            <person name="Barnum T.P."/>
            <person name="Cheng Y."/>
            <person name="Hill K.A."/>
            <person name="Lucas L.N."/>
            <person name="Carlson H.K."/>
            <person name="Coates J.D."/>
        </authorList>
    </citation>
    <scope>NUCLEOTIDE SEQUENCE [LARGE SCALE GENOMIC DNA]</scope>
    <source>
        <strain evidence="3 4">BK-1</strain>
    </source>
</reference>
<dbReference type="Pfam" id="PF09851">
    <property type="entry name" value="SHOCT"/>
    <property type="match status" value="1"/>
</dbReference>